<dbReference type="AlphaFoldDB" id="A0AAE4Z7W2"/>
<dbReference type="PANTHER" id="PTHR33303">
    <property type="entry name" value="CYTOPLASMIC PROTEIN-RELATED"/>
    <property type="match status" value="1"/>
</dbReference>
<dbReference type="Gene3D" id="3.40.50.720">
    <property type="entry name" value="NAD(P)-binding Rossmann-like Domain"/>
    <property type="match status" value="1"/>
</dbReference>
<dbReference type="InterPro" id="IPR036291">
    <property type="entry name" value="NAD(P)-bd_dom_sf"/>
</dbReference>
<dbReference type="Pfam" id="PF13380">
    <property type="entry name" value="CoA_binding_2"/>
    <property type="match status" value="1"/>
</dbReference>
<accession>A0AAE4Z7W2</accession>
<reference evidence="2 3" key="1">
    <citation type="submission" date="2020-01" db="EMBL/GenBank/DDBJ databases">
        <title>Genomes assembled from Gulf of Kutch pelagic sediment metagenomes.</title>
        <authorList>
            <person name="Chandrashekar M."/>
            <person name="Mahajan M.S."/>
            <person name="Dave K.J."/>
            <person name="Vatsa P."/>
            <person name="Nathani N.M."/>
        </authorList>
    </citation>
    <scope>NUCLEOTIDE SEQUENCE [LARGE SCALE GENOMIC DNA]</scope>
    <source>
        <strain evidence="2">KS3-K002</strain>
    </source>
</reference>
<evidence type="ECO:0000313" key="2">
    <source>
        <dbReference type="EMBL" id="NIR75429.1"/>
    </source>
</evidence>
<evidence type="ECO:0000313" key="3">
    <source>
        <dbReference type="Proteomes" id="UP000702544"/>
    </source>
</evidence>
<protein>
    <submittedName>
        <fullName evidence="2">CoA-binding protein</fullName>
    </submittedName>
</protein>
<dbReference type="Proteomes" id="UP000702544">
    <property type="component" value="Unassembled WGS sequence"/>
</dbReference>
<feature type="domain" description="CoA-binding" evidence="1">
    <location>
        <begin position="11"/>
        <end position="106"/>
    </location>
</feature>
<dbReference type="InterPro" id="IPR003781">
    <property type="entry name" value="CoA-bd"/>
</dbReference>
<dbReference type="PANTHER" id="PTHR33303:SF2">
    <property type="entry name" value="COA-BINDING DOMAIN-CONTAINING PROTEIN"/>
    <property type="match status" value="1"/>
</dbReference>
<gene>
    <name evidence="2" type="ORF">GWO12_10025</name>
</gene>
<dbReference type="SMART" id="SM00881">
    <property type="entry name" value="CoA_binding"/>
    <property type="match status" value="1"/>
</dbReference>
<name>A0AAE4Z7W2_9BACT</name>
<organism evidence="2 3">
    <name type="scientific">Candidatus Kutchimonas denitrificans</name>
    <dbReference type="NCBI Taxonomy" id="3056748"/>
    <lineage>
        <taxon>Bacteria</taxon>
        <taxon>Pseudomonadati</taxon>
        <taxon>Gemmatimonadota</taxon>
        <taxon>Gemmatimonadia</taxon>
        <taxon>Candidatus Palauibacterales</taxon>
        <taxon>Candidatus Palauibacteraceae</taxon>
        <taxon>Candidatus Kutchimonas</taxon>
    </lineage>
</organism>
<proteinExistence type="predicted"/>
<dbReference type="SUPFAM" id="SSF51735">
    <property type="entry name" value="NAD(P)-binding Rossmann-fold domains"/>
    <property type="match status" value="1"/>
</dbReference>
<sequence length="141" mass="15994">MLLDQETIDIIKTSKTIAVVGCSPKPYRDSNSVARYLIQQEYSVVPINPKHDMILDVRAYPDLLAARESEGPIQIVDIFRAPEHVLPHVEEAIEIGARLVWMQLGVANEEAALKARQAGITVVMDQCLRTQHKELRRRRLL</sequence>
<dbReference type="EMBL" id="JAACAK010000080">
    <property type="protein sequence ID" value="NIR75429.1"/>
    <property type="molecule type" value="Genomic_DNA"/>
</dbReference>
<comment type="caution">
    <text evidence="2">The sequence shown here is derived from an EMBL/GenBank/DDBJ whole genome shotgun (WGS) entry which is preliminary data.</text>
</comment>
<evidence type="ECO:0000259" key="1">
    <source>
        <dbReference type="SMART" id="SM00881"/>
    </source>
</evidence>